<evidence type="ECO:0000313" key="2">
    <source>
        <dbReference type="EMBL" id="SMO74413.1"/>
    </source>
</evidence>
<protein>
    <submittedName>
        <fullName evidence="2">Glycosyltransferase involved in cell wall bisynthesis</fullName>
    </submittedName>
</protein>
<accession>A0A521DRN5</accession>
<dbReference type="RefSeq" id="WP_142454716.1">
    <property type="nucleotide sequence ID" value="NZ_FXTP01000009.1"/>
</dbReference>
<keyword evidence="1 2" id="KW-0808">Transferase</keyword>
<name>A0A521DRN5_9BACT</name>
<dbReference type="PANTHER" id="PTHR46401">
    <property type="entry name" value="GLYCOSYLTRANSFERASE WBBK-RELATED"/>
    <property type="match status" value="1"/>
</dbReference>
<reference evidence="2 3" key="1">
    <citation type="submission" date="2017-05" db="EMBL/GenBank/DDBJ databases">
        <authorList>
            <person name="Varghese N."/>
            <person name="Submissions S."/>
        </authorList>
    </citation>
    <scope>NUCLEOTIDE SEQUENCE [LARGE SCALE GENOMIC DNA]</scope>
    <source>
        <strain evidence="2 3">DSM 21985</strain>
    </source>
</reference>
<dbReference type="Proteomes" id="UP000317557">
    <property type="component" value="Unassembled WGS sequence"/>
</dbReference>
<gene>
    <name evidence="2" type="ORF">SAMN06265219_10977</name>
</gene>
<organism evidence="2 3">
    <name type="scientific">Gracilimonas mengyeensis</name>
    <dbReference type="NCBI Taxonomy" id="1302730"/>
    <lineage>
        <taxon>Bacteria</taxon>
        <taxon>Pseudomonadati</taxon>
        <taxon>Balneolota</taxon>
        <taxon>Balneolia</taxon>
        <taxon>Balneolales</taxon>
        <taxon>Balneolaceae</taxon>
        <taxon>Gracilimonas</taxon>
    </lineage>
</organism>
<dbReference type="OrthoDB" id="9771846at2"/>
<proteinExistence type="predicted"/>
<dbReference type="SUPFAM" id="SSF53756">
    <property type="entry name" value="UDP-Glycosyltransferase/glycogen phosphorylase"/>
    <property type="match status" value="1"/>
</dbReference>
<dbReference type="Gene3D" id="3.40.50.2000">
    <property type="entry name" value="Glycogen Phosphorylase B"/>
    <property type="match status" value="2"/>
</dbReference>
<dbReference type="EMBL" id="FXTP01000009">
    <property type="protein sequence ID" value="SMO74413.1"/>
    <property type="molecule type" value="Genomic_DNA"/>
</dbReference>
<dbReference type="GO" id="GO:0016757">
    <property type="term" value="F:glycosyltransferase activity"/>
    <property type="evidence" value="ECO:0007669"/>
    <property type="project" value="TreeGrafter"/>
</dbReference>
<dbReference type="GO" id="GO:0009103">
    <property type="term" value="P:lipopolysaccharide biosynthetic process"/>
    <property type="evidence" value="ECO:0007669"/>
    <property type="project" value="TreeGrafter"/>
</dbReference>
<dbReference type="PANTHER" id="PTHR46401:SF2">
    <property type="entry name" value="GLYCOSYLTRANSFERASE WBBK-RELATED"/>
    <property type="match status" value="1"/>
</dbReference>
<evidence type="ECO:0000256" key="1">
    <source>
        <dbReference type="ARBA" id="ARBA00022679"/>
    </source>
</evidence>
<evidence type="ECO:0000313" key="3">
    <source>
        <dbReference type="Proteomes" id="UP000317557"/>
    </source>
</evidence>
<dbReference type="Pfam" id="PF13692">
    <property type="entry name" value="Glyco_trans_1_4"/>
    <property type="match status" value="1"/>
</dbReference>
<sequence length="376" mass="43163">MISILSVFPPYRGGIATFSDYLYRNLDDITDVNAYNFSYLYPSFLFPGKSQFTEDDAAGNYAKRIFHSCNPFNWKKTARQILEDNPDHVILCYWHPFFALALLKVMNEIKKQRPKLPVHVLAHNVVPHESFPLGHRLSKALLDKADTLILLSEKSCDEAKKIGVSSTIIKLFHPVYEQKKPIQSRNSLRNAFGYSNKDKVFLFFGLVRPYKGLDLFIEALNTLDLEKHHIRPLIVGEFYTDKEPILSKIKDTHRGFYTIDDRFVSEEEMAELFTLSDALVMPYRSASQSGILANAINFHLPSIVTNLKGLTEHIEHQKTAWVVEKEDVKDLSKAILSLTDPNQLKEIKAALIPLKEQLSWKMFTKQLITEISEEIS</sequence>
<keyword evidence="3" id="KW-1185">Reference proteome</keyword>
<dbReference type="AlphaFoldDB" id="A0A521DRN5"/>